<sequence length="165" mass="17862">MSRRTTRRVLDVIGLLLRLVLGGVIFVAGLLKVGHLETSARSVRAYQILDYDLAGYVGYALPILEVAIGVLLVLGLFTRFSASIGGFLMVVFILGIASAWSRGLSIDCGCFGKGGTIDASQTQYPQEIARDVGLLACAVWLMVRPRTAVSLERILFPDFHGRHPA</sequence>
<dbReference type="InterPro" id="IPR009908">
    <property type="entry name" value="Methylamine_util_MauE"/>
</dbReference>
<feature type="transmembrane region" description="Helical" evidence="5">
    <location>
        <begin position="53"/>
        <end position="77"/>
    </location>
</feature>
<keyword evidence="3 5" id="KW-1133">Transmembrane helix</keyword>
<feature type="transmembrane region" description="Helical" evidence="5">
    <location>
        <begin position="12"/>
        <end position="33"/>
    </location>
</feature>
<dbReference type="GO" id="GO:0030416">
    <property type="term" value="P:methylamine metabolic process"/>
    <property type="evidence" value="ECO:0007669"/>
    <property type="project" value="InterPro"/>
</dbReference>
<dbReference type="GO" id="GO:0016020">
    <property type="term" value="C:membrane"/>
    <property type="evidence" value="ECO:0007669"/>
    <property type="project" value="UniProtKB-SubCell"/>
</dbReference>
<keyword evidence="4 5" id="KW-0472">Membrane</keyword>
<feature type="transmembrane region" description="Helical" evidence="5">
    <location>
        <begin position="84"/>
        <end position="101"/>
    </location>
</feature>
<evidence type="ECO:0000313" key="8">
    <source>
        <dbReference type="Proteomes" id="UP000199077"/>
    </source>
</evidence>
<evidence type="ECO:0000256" key="4">
    <source>
        <dbReference type="ARBA" id="ARBA00023136"/>
    </source>
</evidence>
<dbReference type="RefSeq" id="WP_091782870.1">
    <property type="nucleotide sequence ID" value="NZ_LT629711.1"/>
</dbReference>
<evidence type="ECO:0000313" key="7">
    <source>
        <dbReference type="EMBL" id="SDP02752.1"/>
    </source>
</evidence>
<dbReference type="STRING" id="443156.SAMN04489867_1218"/>
<dbReference type="Proteomes" id="UP000199077">
    <property type="component" value="Chromosome I"/>
</dbReference>
<dbReference type="EMBL" id="LT629711">
    <property type="protein sequence ID" value="SDP02752.1"/>
    <property type="molecule type" value="Genomic_DNA"/>
</dbReference>
<accession>A0A1H0PCD3</accession>
<evidence type="ECO:0000256" key="3">
    <source>
        <dbReference type="ARBA" id="ARBA00022989"/>
    </source>
</evidence>
<name>A0A1H0PCD3_9MICO</name>
<organism evidence="7 8">
    <name type="scientific">Pedococcus dokdonensis</name>
    <dbReference type="NCBI Taxonomy" id="443156"/>
    <lineage>
        <taxon>Bacteria</taxon>
        <taxon>Bacillati</taxon>
        <taxon>Actinomycetota</taxon>
        <taxon>Actinomycetes</taxon>
        <taxon>Micrococcales</taxon>
        <taxon>Intrasporangiaceae</taxon>
        <taxon>Pedococcus</taxon>
    </lineage>
</organism>
<reference evidence="8" key="1">
    <citation type="submission" date="2016-10" db="EMBL/GenBank/DDBJ databases">
        <authorList>
            <person name="Varghese N."/>
            <person name="Submissions S."/>
        </authorList>
    </citation>
    <scope>NUCLEOTIDE SEQUENCE [LARGE SCALE GENOMIC DNA]</scope>
    <source>
        <strain evidence="8">DSM 22329</strain>
    </source>
</reference>
<evidence type="ECO:0000256" key="2">
    <source>
        <dbReference type="ARBA" id="ARBA00022692"/>
    </source>
</evidence>
<keyword evidence="2 5" id="KW-0812">Transmembrane</keyword>
<dbReference type="Pfam" id="PF07291">
    <property type="entry name" value="MauE"/>
    <property type="match status" value="1"/>
</dbReference>
<evidence type="ECO:0000256" key="1">
    <source>
        <dbReference type="ARBA" id="ARBA00004141"/>
    </source>
</evidence>
<dbReference type="AlphaFoldDB" id="A0A1H0PCD3"/>
<proteinExistence type="predicted"/>
<gene>
    <name evidence="7" type="ORF">SAMN04489867_1218</name>
</gene>
<protein>
    <submittedName>
        <fullName evidence="7">Methylamine utilisation protein MauE</fullName>
    </submittedName>
</protein>
<keyword evidence="8" id="KW-1185">Reference proteome</keyword>
<feature type="domain" description="Methylamine utilisation protein MauE" evidence="6">
    <location>
        <begin position="12"/>
        <end position="143"/>
    </location>
</feature>
<evidence type="ECO:0000259" key="6">
    <source>
        <dbReference type="Pfam" id="PF07291"/>
    </source>
</evidence>
<comment type="subcellular location">
    <subcellularLocation>
        <location evidence="1">Membrane</location>
        <topology evidence="1">Multi-pass membrane protein</topology>
    </subcellularLocation>
</comment>
<dbReference type="OrthoDB" id="5422529at2"/>
<dbReference type="UniPathway" id="UPA00895"/>
<evidence type="ECO:0000256" key="5">
    <source>
        <dbReference type="SAM" id="Phobius"/>
    </source>
</evidence>